<organism evidence="1 2">
    <name type="scientific">Paractinoplanes durhamensis</name>
    <dbReference type="NCBI Taxonomy" id="113563"/>
    <lineage>
        <taxon>Bacteria</taxon>
        <taxon>Bacillati</taxon>
        <taxon>Actinomycetota</taxon>
        <taxon>Actinomycetes</taxon>
        <taxon>Micromonosporales</taxon>
        <taxon>Micromonosporaceae</taxon>
        <taxon>Paractinoplanes</taxon>
    </lineage>
</organism>
<dbReference type="RefSeq" id="WP_203729883.1">
    <property type="nucleotide sequence ID" value="NZ_BAAATX010000006.1"/>
</dbReference>
<name>A0ABQ3Z1Q5_9ACTN</name>
<sequence length="114" mass="13592">MRRRAAGWEWWRVSRIHHGERGRPTTCTGEIYSYRSRYYAPSDSSYERCIGIYWCSICRECSANMVFVARDEQLPDPLADLPTPERERLARSELKLLDYLDRLVRRGTWPDHQP</sequence>
<dbReference type="EMBL" id="BOML01000039">
    <property type="protein sequence ID" value="GIE03729.1"/>
    <property type="molecule type" value="Genomic_DNA"/>
</dbReference>
<reference evidence="1 2" key="1">
    <citation type="submission" date="2021-01" db="EMBL/GenBank/DDBJ databases">
        <title>Whole genome shotgun sequence of Actinoplanes durhamensis NBRC 14914.</title>
        <authorList>
            <person name="Komaki H."/>
            <person name="Tamura T."/>
        </authorList>
    </citation>
    <scope>NUCLEOTIDE SEQUENCE [LARGE SCALE GENOMIC DNA]</scope>
    <source>
        <strain evidence="1 2">NBRC 14914</strain>
    </source>
</reference>
<dbReference type="Proteomes" id="UP000637628">
    <property type="component" value="Unassembled WGS sequence"/>
</dbReference>
<gene>
    <name evidence="1" type="ORF">Adu01nite_50790</name>
</gene>
<protein>
    <submittedName>
        <fullName evidence="1">Uncharacterized protein</fullName>
    </submittedName>
</protein>
<evidence type="ECO:0000313" key="1">
    <source>
        <dbReference type="EMBL" id="GIE03729.1"/>
    </source>
</evidence>
<comment type="caution">
    <text evidence="1">The sequence shown here is derived from an EMBL/GenBank/DDBJ whole genome shotgun (WGS) entry which is preliminary data.</text>
</comment>
<proteinExistence type="predicted"/>
<keyword evidence="2" id="KW-1185">Reference proteome</keyword>
<evidence type="ECO:0000313" key="2">
    <source>
        <dbReference type="Proteomes" id="UP000637628"/>
    </source>
</evidence>
<accession>A0ABQ3Z1Q5</accession>